<dbReference type="Pfam" id="PF03899">
    <property type="entry name" value="ATP-synt_I"/>
    <property type="match status" value="1"/>
</dbReference>
<reference evidence="8" key="1">
    <citation type="submission" date="2023-07" db="EMBL/GenBank/DDBJ databases">
        <title>Thauera sp. CAU 1555 isolated from sand of Yaerae Beach.</title>
        <authorList>
            <person name="Kim W."/>
        </authorList>
    </citation>
    <scope>NUCLEOTIDE SEQUENCE [LARGE SCALE GENOMIC DNA]</scope>
    <source>
        <strain evidence="8">CAU 1555</strain>
    </source>
</reference>
<evidence type="ECO:0000256" key="4">
    <source>
        <dbReference type="ARBA" id="ARBA00022989"/>
    </source>
</evidence>
<dbReference type="EMBL" id="JACYTO010000002">
    <property type="protein sequence ID" value="MBD8504100.1"/>
    <property type="molecule type" value="Genomic_DNA"/>
</dbReference>
<comment type="subcellular location">
    <subcellularLocation>
        <location evidence="1">Cell membrane</location>
        <topology evidence="1">Multi-pass membrane protein</topology>
    </subcellularLocation>
</comment>
<dbReference type="Proteomes" id="UP000603602">
    <property type="component" value="Unassembled WGS sequence"/>
</dbReference>
<feature type="transmembrane region" description="Helical" evidence="6">
    <location>
        <begin position="63"/>
        <end position="85"/>
    </location>
</feature>
<keyword evidence="5 6" id="KW-0472">Membrane</keyword>
<name>A0ABR9BCM2_9RHOO</name>
<evidence type="ECO:0000256" key="6">
    <source>
        <dbReference type="SAM" id="Phobius"/>
    </source>
</evidence>
<organism evidence="7 8">
    <name type="scientific">Thauera sedimentorum</name>
    <dbReference type="NCBI Taxonomy" id="2767595"/>
    <lineage>
        <taxon>Bacteria</taxon>
        <taxon>Pseudomonadati</taxon>
        <taxon>Pseudomonadota</taxon>
        <taxon>Betaproteobacteria</taxon>
        <taxon>Rhodocyclales</taxon>
        <taxon>Zoogloeaceae</taxon>
        <taxon>Thauera</taxon>
    </lineage>
</organism>
<sequence length="113" mass="11645">MLKAVLLQLGATLLATAIAAVFFGLRGAVSAAMGGLSVVIPSGLFALRLVVLARRQAATHVTAFVVGELLKVASIVGLLVLGLALYPDVHWGALLIALILALKANLFAFLVKT</sequence>
<evidence type="ECO:0000256" key="2">
    <source>
        <dbReference type="ARBA" id="ARBA00022475"/>
    </source>
</evidence>
<keyword evidence="8" id="KW-1185">Reference proteome</keyword>
<keyword evidence="2" id="KW-1003">Cell membrane</keyword>
<accession>A0ABR9BCM2</accession>
<evidence type="ECO:0000313" key="7">
    <source>
        <dbReference type="EMBL" id="MBD8504100.1"/>
    </source>
</evidence>
<feature type="transmembrane region" description="Helical" evidence="6">
    <location>
        <begin position="29"/>
        <end position="51"/>
    </location>
</feature>
<feature type="transmembrane region" description="Helical" evidence="6">
    <location>
        <begin position="91"/>
        <end position="111"/>
    </location>
</feature>
<dbReference type="RefSeq" id="WP_187718878.1">
    <property type="nucleotide sequence ID" value="NZ_JACTAH010000002.1"/>
</dbReference>
<proteinExistence type="predicted"/>
<evidence type="ECO:0000256" key="5">
    <source>
        <dbReference type="ARBA" id="ARBA00023136"/>
    </source>
</evidence>
<evidence type="ECO:0000256" key="3">
    <source>
        <dbReference type="ARBA" id="ARBA00022692"/>
    </source>
</evidence>
<evidence type="ECO:0000256" key="1">
    <source>
        <dbReference type="ARBA" id="ARBA00004651"/>
    </source>
</evidence>
<protein>
    <submittedName>
        <fullName evidence="7">ATP synthase subunit I</fullName>
    </submittedName>
</protein>
<comment type="caution">
    <text evidence="7">The sequence shown here is derived from an EMBL/GenBank/DDBJ whole genome shotgun (WGS) entry which is preliminary data.</text>
</comment>
<evidence type="ECO:0000313" key="8">
    <source>
        <dbReference type="Proteomes" id="UP000603602"/>
    </source>
</evidence>
<keyword evidence="3 6" id="KW-0812">Transmembrane</keyword>
<keyword evidence="4 6" id="KW-1133">Transmembrane helix</keyword>
<gene>
    <name evidence="7" type="ORF">IFO67_14480</name>
</gene>
<dbReference type="InterPro" id="IPR005598">
    <property type="entry name" value="ATP_synth_I"/>
</dbReference>